<dbReference type="InterPro" id="IPR000259">
    <property type="entry name" value="Adhesion_dom_fimbrial"/>
</dbReference>
<evidence type="ECO:0000256" key="1">
    <source>
        <dbReference type="ARBA" id="ARBA00004561"/>
    </source>
</evidence>
<feature type="domain" description="Fimbrial-type adhesion" evidence="5">
    <location>
        <begin position="178"/>
        <end position="310"/>
    </location>
</feature>
<dbReference type="GO" id="GO:0043709">
    <property type="term" value="P:cell adhesion involved in single-species biofilm formation"/>
    <property type="evidence" value="ECO:0007669"/>
    <property type="project" value="TreeGrafter"/>
</dbReference>
<evidence type="ECO:0000259" key="5">
    <source>
        <dbReference type="Pfam" id="PF00419"/>
    </source>
</evidence>
<comment type="similarity">
    <text evidence="2">Belongs to the fimbrial protein family.</text>
</comment>
<keyword evidence="4" id="KW-0732">Signal</keyword>
<dbReference type="InterPro" id="IPR036937">
    <property type="entry name" value="Adhesion_dom_fimbrial_sf"/>
</dbReference>
<comment type="subcellular location">
    <subcellularLocation>
        <location evidence="1">Fimbrium</location>
    </subcellularLocation>
</comment>
<dbReference type="RefSeq" id="WP_193690096.1">
    <property type="nucleotide sequence ID" value="NZ_CP063233.1"/>
</dbReference>
<dbReference type="PANTHER" id="PTHR33420">
    <property type="entry name" value="FIMBRIAL SUBUNIT ELFA-RELATED"/>
    <property type="match status" value="1"/>
</dbReference>
<dbReference type="AlphaFoldDB" id="A0A7M2JBA1"/>
<name>A0A7M2JBA1_PSEFL</name>
<evidence type="ECO:0000313" key="6">
    <source>
        <dbReference type="EMBL" id="QOU05748.1"/>
    </source>
</evidence>
<dbReference type="Pfam" id="PF00419">
    <property type="entry name" value="Fimbrial"/>
    <property type="match status" value="1"/>
</dbReference>
<protein>
    <submittedName>
        <fullName evidence="6">Fimbrial protein</fullName>
    </submittedName>
</protein>
<dbReference type="SUPFAM" id="SSF49401">
    <property type="entry name" value="Bacterial adhesins"/>
    <property type="match status" value="1"/>
</dbReference>
<organism evidence="6 7">
    <name type="scientific">Pseudomonas fluorescens</name>
    <dbReference type="NCBI Taxonomy" id="294"/>
    <lineage>
        <taxon>Bacteria</taxon>
        <taxon>Pseudomonadati</taxon>
        <taxon>Pseudomonadota</taxon>
        <taxon>Gammaproteobacteria</taxon>
        <taxon>Pseudomonadales</taxon>
        <taxon>Pseudomonadaceae</taxon>
        <taxon>Pseudomonas</taxon>
    </lineage>
</organism>
<evidence type="ECO:0000256" key="2">
    <source>
        <dbReference type="ARBA" id="ARBA00006671"/>
    </source>
</evidence>
<proteinExistence type="inferred from homology"/>
<evidence type="ECO:0000256" key="4">
    <source>
        <dbReference type="SAM" id="SignalP"/>
    </source>
</evidence>
<dbReference type="Gene3D" id="2.60.40.1090">
    <property type="entry name" value="Fimbrial-type adhesion domain"/>
    <property type="match status" value="1"/>
</dbReference>
<dbReference type="InterPro" id="IPR008966">
    <property type="entry name" value="Adhesion_dom_sf"/>
</dbReference>
<evidence type="ECO:0000256" key="3">
    <source>
        <dbReference type="ARBA" id="ARBA00023263"/>
    </source>
</evidence>
<sequence length="311" mass="32529">MKHSTKLVSTLATLALPIAAQAACTRYPDATLTLNMPTTITVPDNLPVGSVITRQTFSGTSEAFFADCGPTLRTIIGRYPRQTDPATGAYQTEAPGVGLHVRLKWADGGPATFGLHSQTGAIPPGRVPSFIAAEALFYKTGPVTDGTVPGGFLWSDRWGSVPDKFTLMLGNSVRFIRPAATCDLAAGDVNRTITLPAIKVSDLDKAVHAGAHNFELIANCSNAANVTFRFSGTPASGNNALFANTGTAKGVALWLYSRINGVPQNISINGERTLAVSGNRAVLPLGAAYHKNGTVSQGALVSTATVNITYN</sequence>
<dbReference type="EMBL" id="CP063233">
    <property type="protein sequence ID" value="QOU05748.1"/>
    <property type="molecule type" value="Genomic_DNA"/>
</dbReference>
<feature type="signal peptide" evidence="4">
    <location>
        <begin position="1"/>
        <end position="22"/>
    </location>
</feature>
<accession>A0A7M2JBA1</accession>
<reference evidence="6 7" key="1">
    <citation type="submission" date="2020-10" db="EMBL/GenBank/DDBJ databases">
        <title>Complete genome sequence of a novel Pseudomonas fluorescens strain isolated from the flower of kumarahou (Pomaderris kumeraho).</title>
        <authorList>
            <person name="Summers M.C."/>
            <person name="Nowak V."/>
            <person name="Fairhurst M.J."/>
            <person name="Owen J.G."/>
            <person name="Gerth M.L."/>
            <person name="Patrick W.M."/>
        </authorList>
    </citation>
    <scope>NUCLEOTIDE SEQUENCE [LARGE SCALE GENOMIC DNA]</scope>
    <source>
        <strain evidence="6 7">KF1</strain>
    </source>
</reference>
<dbReference type="GO" id="GO:0009289">
    <property type="term" value="C:pilus"/>
    <property type="evidence" value="ECO:0007669"/>
    <property type="project" value="UniProtKB-SubCell"/>
</dbReference>
<gene>
    <name evidence="6" type="ORF">IM720_03190</name>
</gene>
<evidence type="ECO:0000313" key="7">
    <source>
        <dbReference type="Proteomes" id="UP000593833"/>
    </source>
</evidence>
<keyword evidence="3" id="KW-0281">Fimbrium</keyword>
<feature type="chain" id="PRO_5030882196" evidence="4">
    <location>
        <begin position="23"/>
        <end position="311"/>
    </location>
</feature>
<dbReference type="InterPro" id="IPR050263">
    <property type="entry name" value="Bact_Fimbrial_Adh_Pro"/>
</dbReference>
<dbReference type="Proteomes" id="UP000593833">
    <property type="component" value="Chromosome"/>
</dbReference>
<dbReference type="Gene3D" id="2.60.40.3310">
    <property type="match status" value="1"/>
</dbReference>
<dbReference type="PANTHER" id="PTHR33420:SF14">
    <property type="entry name" value="TYPE 1 FIMBRIN D-MANNOSE SPECIFIC ADHESIN"/>
    <property type="match status" value="1"/>
</dbReference>